<dbReference type="Gene3D" id="4.10.900.10">
    <property type="entry name" value="TCF3-CBD (Catenin binding domain)"/>
    <property type="match status" value="1"/>
</dbReference>
<dbReference type="InterPro" id="IPR027397">
    <property type="entry name" value="Catenin-bd_sf"/>
</dbReference>
<proteinExistence type="predicted"/>
<dbReference type="AlphaFoldDB" id="A0AAV2T9V6"/>
<sequence length="346" mass="36406">MLGTTTAENLACTDEVKVYEDEGEEEEQQKSSENLTEDKVRLVIESETQIPRIFDLFGKNGGASLFKMPFPTDPRLASYFLPGYPAAIAAAMAAVNAASSTAQQQQSTTPNTTGSLFAVPTNGTATAPASLWAPATNPTLWSNGGGGSTSSSSASSSGYASSEGSMVNGLNGAGPGGWFNSAASSGGFSLSHYYPYTNTQRPLVNSSLRSDETALPDISLGNSTGRPNRAGYNPIQSLGLNAGGVNESDRGIKDSMGFVINAVSHFLTLNPKFHPLTDTCEQTHTRTRSRVQVLSSWRILHHVSCSDLVSVPSIASITSPPFHTPLFTTTTTTNIATLPPIRSMAS</sequence>
<protein>
    <submittedName>
        <fullName evidence="2">Uncharacterized protein</fullName>
    </submittedName>
</protein>
<accession>A0AAV2T9V6</accession>
<feature type="compositionally biased region" description="Low complexity" evidence="1">
    <location>
        <begin position="149"/>
        <end position="161"/>
    </location>
</feature>
<dbReference type="EMBL" id="CAXLJL010000151">
    <property type="protein sequence ID" value="CAL5133051.1"/>
    <property type="molecule type" value="Genomic_DNA"/>
</dbReference>
<evidence type="ECO:0000313" key="3">
    <source>
        <dbReference type="Proteomes" id="UP001497525"/>
    </source>
</evidence>
<evidence type="ECO:0000313" key="2">
    <source>
        <dbReference type="EMBL" id="CAL5133051.1"/>
    </source>
</evidence>
<organism evidence="2 3">
    <name type="scientific">Calicophoron daubneyi</name>
    <name type="common">Rumen fluke</name>
    <name type="synonym">Paramphistomum daubneyi</name>
    <dbReference type="NCBI Taxonomy" id="300641"/>
    <lineage>
        <taxon>Eukaryota</taxon>
        <taxon>Metazoa</taxon>
        <taxon>Spiralia</taxon>
        <taxon>Lophotrochozoa</taxon>
        <taxon>Platyhelminthes</taxon>
        <taxon>Trematoda</taxon>
        <taxon>Digenea</taxon>
        <taxon>Plagiorchiida</taxon>
        <taxon>Pronocephalata</taxon>
        <taxon>Paramphistomoidea</taxon>
        <taxon>Paramphistomidae</taxon>
        <taxon>Calicophoron</taxon>
    </lineage>
</organism>
<comment type="caution">
    <text evidence="2">The sequence shown here is derived from an EMBL/GenBank/DDBJ whole genome shotgun (WGS) entry which is preliminary data.</text>
</comment>
<gene>
    <name evidence="2" type="ORF">CDAUBV1_LOCUS6337</name>
</gene>
<dbReference type="Proteomes" id="UP001497525">
    <property type="component" value="Unassembled WGS sequence"/>
</dbReference>
<reference evidence="2" key="1">
    <citation type="submission" date="2024-06" db="EMBL/GenBank/DDBJ databases">
        <authorList>
            <person name="Liu X."/>
            <person name="Lenzi L."/>
            <person name="Haldenby T S."/>
            <person name="Uol C."/>
        </authorList>
    </citation>
    <scope>NUCLEOTIDE SEQUENCE</scope>
</reference>
<evidence type="ECO:0000256" key="1">
    <source>
        <dbReference type="SAM" id="MobiDB-lite"/>
    </source>
</evidence>
<feature type="region of interest" description="Disordered" evidence="1">
    <location>
        <begin position="136"/>
        <end position="161"/>
    </location>
</feature>
<name>A0AAV2T9V6_CALDB</name>